<evidence type="ECO:0000259" key="1">
    <source>
        <dbReference type="Pfam" id="PF05305"/>
    </source>
</evidence>
<accession>A0ABN6B0I0</accession>
<evidence type="ECO:0000313" key="2">
    <source>
        <dbReference type="EMBL" id="BBZ10274.1"/>
    </source>
</evidence>
<dbReference type="Pfam" id="PF05305">
    <property type="entry name" value="DUF732"/>
    <property type="match status" value="1"/>
</dbReference>
<dbReference type="InterPro" id="IPR007969">
    <property type="entry name" value="DUF732"/>
</dbReference>
<proteinExistence type="predicted"/>
<dbReference type="Proteomes" id="UP000467379">
    <property type="component" value="Chromosome"/>
</dbReference>
<sequence length="140" mass="14191">MRVTQCSLEPLTDEERDMRRNWTSPAAAAGLLAAAAAIAAPAQADSIDESFLSALGGAGVNYQDPAGTAALGQSICPMLSQPGGSFASAASSVVGHNGMSPAMAQMFTSIAISMYCPSMMASIANGQMPNLPQVPGMPNI</sequence>
<reference evidence="2 3" key="1">
    <citation type="journal article" date="2019" name="Emerg. Microbes Infect.">
        <title>Comprehensive subspecies identification of 175 nontuberculous mycobacteria species based on 7547 genomic profiles.</title>
        <authorList>
            <person name="Matsumoto Y."/>
            <person name="Kinjo T."/>
            <person name="Motooka D."/>
            <person name="Nabeya D."/>
            <person name="Jung N."/>
            <person name="Uechi K."/>
            <person name="Horii T."/>
            <person name="Iida T."/>
            <person name="Fujita J."/>
            <person name="Nakamura S."/>
        </authorList>
    </citation>
    <scope>NUCLEOTIDE SEQUENCE [LARGE SCALE GENOMIC DNA]</scope>
    <source>
        <strain evidence="2 3">JCM 12687</strain>
    </source>
</reference>
<name>A0ABN6B0I0_9MYCO</name>
<protein>
    <recommendedName>
        <fullName evidence="1">DUF732 domain-containing protein</fullName>
    </recommendedName>
</protein>
<feature type="domain" description="DUF732" evidence="1">
    <location>
        <begin position="48"/>
        <end position="118"/>
    </location>
</feature>
<gene>
    <name evidence="2" type="ORF">MBRA_04690</name>
</gene>
<keyword evidence="3" id="KW-1185">Reference proteome</keyword>
<organism evidence="2 3">
    <name type="scientific">Mycobacterium branderi</name>
    <dbReference type="NCBI Taxonomy" id="43348"/>
    <lineage>
        <taxon>Bacteria</taxon>
        <taxon>Bacillati</taxon>
        <taxon>Actinomycetota</taxon>
        <taxon>Actinomycetes</taxon>
        <taxon>Mycobacteriales</taxon>
        <taxon>Mycobacteriaceae</taxon>
        <taxon>Mycobacterium</taxon>
    </lineage>
</organism>
<evidence type="ECO:0000313" key="3">
    <source>
        <dbReference type="Proteomes" id="UP000467379"/>
    </source>
</evidence>
<dbReference type="EMBL" id="AP022606">
    <property type="protein sequence ID" value="BBZ10274.1"/>
    <property type="molecule type" value="Genomic_DNA"/>
</dbReference>